<feature type="region of interest" description="Disordered" evidence="1">
    <location>
        <begin position="1"/>
        <end position="32"/>
    </location>
</feature>
<feature type="compositionally biased region" description="Polar residues" evidence="1">
    <location>
        <begin position="1"/>
        <end position="23"/>
    </location>
</feature>
<keyword evidence="3" id="KW-1185">Reference proteome</keyword>
<evidence type="ECO:0000313" key="2">
    <source>
        <dbReference type="EMBL" id="KAK7042928.1"/>
    </source>
</evidence>
<feature type="region of interest" description="Disordered" evidence="1">
    <location>
        <begin position="130"/>
        <end position="152"/>
    </location>
</feature>
<organism evidence="2 3">
    <name type="scientific">Paramarasmius palmivorus</name>
    <dbReference type="NCBI Taxonomy" id="297713"/>
    <lineage>
        <taxon>Eukaryota</taxon>
        <taxon>Fungi</taxon>
        <taxon>Dikarya</taxon>
        <taxon>Basidiomycota</taxon>
        <taxon>Agaricomycotina</taxon>
        <taxon>Agaricomycetes</taxon>
        <taxon>Agaricomycetidae</taxon>
        <taxon>Agaricales</taxon>
        <taxon>Marasmiineae</taxon>
        <taxon>Marasmiaceae</taxon>
        <taxon>Paramarasmius</taxon>
    </lineage>
</organism>
<dbReference type="EMBL" id="JAYKXP010000030">
    <property type="protein sequence ID" value="KAK7042928.1"/>
    <property type="molecule type" value="Genomic_DNA"/>
</dbReference>
<accession>A0AAW0CWS7</accession>
<sequence length="485" mass="54751">MTRSRSQKIQAQLSANSKPTHQNPPRKKTRTVPYVLVPPFSSQPSSTTDLHNSTSCAPESLKIAKEEDIVDLFNVLIERIGSLAEENCQLKKRHHITIAEKESDNEMLRHKIVQLETQLQVSQKIRTYLANEQEAPRKSRKSGTPGSPRKARHVRFDLTPTNPVIGDPEDAMEVDIESEKSHSLDLRTTKNALKEKLQTSLGFYQTLVFNREMMPEDREATCNRLIVVITIFATKHEALNVRHYDLANADGFLRFLQEQMKLTLSPSLVERMNTSDDDIFRVYTVDLTTSENVEMFLKAISHLSRIVRLGPACGMEITLPSTKPPSGIPMSVDFVPKSTSPSELKDAISASVIECTGVEVQSYVGDSQQARVFIHADPWSNDDASSLLWAFATEPQRIAKTRRAIYISGRYRYLSRIEYCCFCGYDCLIRGFPHTPDCCGLLQSLRDSGVQQFVFELIPRSRRQRGDVTQSGRGFRSSPRGQTKA</sequence>
<feature type="region of interest" description="Disordered" evidence="1">
    <location>
        <begin position="464"/>
        <end position="485"/>
    </location>
</feature>
<reference evidence="2 3" key="1">
    <citation type="submission" date="2024-01" db="EMBL/GenBank/DDBJ databases">
        <title>A draft genome for a cacao thread blight-causing isolate of Paramarasmius palmivorus.</title>
        <authorList>
            <person name="Baruah I.K."/>
            <person name="Bukari Y."/>
            <person name="Amoako-Attah I."/>
            <person name="Meinhardt L.W."/>
            <person name="Bailey B.A."/>
            <person name="Cohen S.P."/>
        </authorList>
    </citation>
    <scope>NUCLEOTIDE SEQUENCE [LARGE SCALE GENOMIC DNA]</scope>
    <source>
        <strain evidence="2 3">GH-12</strain>
    </source>
</reference>
<comment type="caution">
    <text evidence="2">The sequence shown here is derived from an EMBL/GenBank/DDBJ whole genome shotgun (WGS) entry which is preliminary data.</text>
</comment>
<proteinExistence type="predicted"/>
<name>A0AAW0CWS7_9AGAR</name>
<gene>
    <name evidence="2" type="ORF">VNI00_008664</name>
</gene>
<dbReference type="AlphaFoldDB" id="A0AAW0CWS7"/>
<evidence type="ECO:0000313" key="3">
    <source>
        <dbReference type="Proteomes" id="UP001383192"/>
    </source>
</evidence>
<dbReference type="Proteomes" id="UP001383192">
    <property type="component" value="Unassembled WGS sequence"/>
</dbReference>
<protein>
    <submittedName>
        <fullName evidence="2">Uncharacterized protein</fullName>
    </submittedName>
</protein>
<evidence type="ECO:0000256" key="1">
    <source>
        <dbReference type="SAM" id="MobiDB-lite"/>
    </source>
</evidence>